<dbReference type="CDD" id="cd06170">
    <property type="entry name" value="LuxR_C_like"/>
    <property type="match status" value="1"/>
</dbReference>
<gene>
    <name evidence="5" type="ORF">D1223_16790</name>
</gene>
<name>A0A399R999_9PROT</name>
<dbReference type="EMBL" id="QWFX01000016">
    <property type="protein sequence ID" value="RIJ26615.1"/>
    <property type="molecule type" value="Genomic_DNA"/>
</dbReference>
<dbReference type="SUPFAM" id="SSF75516">
    <property type="entry name" value="Pheromone-binding domain of LuxR-like quorum-sensing transcription factors"/>
    <property type="match status" value="1"/>
</dbReference>
<organism evidence="5 6">
    <name type="scientific">Henriciella mobilis</name>
    <dbReference type="NCBI Taxonomy" id="2305467"/>
    <lineage>
        <taxon>Bacteria</taxon>
        <taxon>Pseudomonadati</taxon>
        <taxon>Pseudomonadota</taxon>
        <taxon>Alphaproteobacteria</taxon>
        <taxon>Hyphomonadales</taxon>
        <taxon>Hyphomonadaceae</taxon>
        <taxon>Henriciella</taxon>
    </lineage>
</organism>
<dbReference type="InterPro" id="IPR016032">
    <property type="entry name" value="Sig_transdc_resp-reg_C-effctor"/>
</dbReference>
<reference evidence="5 6" key="1">
    <citation type="submission" date="2018-08" db="EMBL/GenBank/DDBJ databases">
        <title>Henriciella mobilis sp. nov., isolated from seawater.</title>
        <authorList>
            <person name="Cheng H."/>
            <person name="Wu Y.-H."/>
            <person name="Xu X.-W."/>
            <person name="Guo L.-L."/>
        </authorList>
    </citation>
    <scope>NUCLEOTIDE SEQUENCE [LARGE SCALE GENOMIC DNA]</scope>
    <source>
        <strain evidence="5 6">JN25</strain>
    </source>
</reference>
<dbReference type="PROSITE" id="PS50043">
    <property type="entry name" value="HTH_LUXR_2"/>
    <property type="match status" value="1"/>
</dbReference>
<dbReference type="RefSeq" id="WP_119377508.1">
    <property type="nucleotide sequence ID" value="NZ_QWFX01000016.1"/>
</dbReference>
<dbReference type="Gene3D" id="1.10.10.10">
    <property type="entry name" value="Winged helix-like DNA-binding domain superfamily/Winged helix DNA-binding domain"/>
    <property type="match status" value="1"/>
</dbReference>
<dbReference type="InterPro" id="IPR036693">
    <property type="entry name" value="TF_LuxR_autoind-bd_dom_sf"/>
</dbReference>
<evidence type="ECO:0000256" key="2">
    <source>
        <dbReference type="ARBA" id="ARBA00023125"/>
    </source>
</evidence>
<dbReference type="InterPro" id="IPR005143">
    <property type="entry name" value="TF_LuxR_autoind-bd_dom"/>
</dbReference>
<comment type="caution">
    <text evidence="5">The sequence shown here is derived from an EMBL/GenBank/DDBJ whole genome shotgun (WGS) entry which is preliminary data.</text>
</comment>
<evidence type="ECO:0000259" key="4">
    <source>
        <dbReference type="PROSITE" id="PS50043"/>
    </source>
</evidence>
<dbReference type="Proteomes" id="UP000266385">
    <property type="component" value="Unassembled WGS sequence"/>
</dbReference>
<evidence type="ECO:0000256" key="1">
    <source>
        <dbReference type="ARBA" id="ARBA00023015"/>
    </source>
</evidence>
<dbReference type="PROSITE" id="PS00622">
    <property type="entry name" value="HTH_LUXR_1"/>
    <property type="match status" value="1"/>
</dbReference>
<keyword evidence="1" id="KW-0805">Transcription regulation</keyword>
<dbReference type="SMART" id="SM00421">
    <property type="entry name" value="HTH_LUXR"/>
    <property type="match status" value="1"/>
</dbReference>
<keyword evidence="3" id="KW-0804">Transcription</keyword>
<evidence type="ECO:0000313" key="5">
    <source>
        <dbReference type="EMBL" id="RIJ26615.1"/>
    </source>
</evidence>
<keyword evidence="6" id="KW-1185">Reference proteome</keyword>
<dbReference type="InterPro" id="IPR000792">
    <property type="entry name" value="Tscrpt_reg_LuxR_C"/>
</dbReference>
<feature type="domain" description="HTH luxR-type" evidence="4">
    <location>
        <begin position="159"/>
        <end position="224"/>
    </location>
</feature>
<sequence length="226" mass="25486">MSSFAELRDACVAQYQSLGVTMISYHHLPPIGATDFRETLDVLTIGFPDDWVRNYLKKEYYKCDPITRLVYSRANPLRWSDVYDMPGLSAEERDYLNVLRAADFGDGLAIPLYGPMGRNGYNGFGFGKGAPHCDDHTMAELWISAQAAHLRYCHLLREQAAHSISLSKREKQVLEKILRGRSNPQIAQDTGVTLNTIDTYVRRIFDKLDVTDRTTAALRALALGLI</sequence>
<dbReference type="Gene3D" id="3.30.450.80">
    <property type="entry name" value="Transcription factor LuxR-like, autoinducer-binding domain"/>
    <property type="match status" value="1"/>
</dbReference>
<evidence type="ECO:0000313" key="6">
    <source>
        <dbReference type="Proteomes" id="UP000266385"/>
    </source>
</evidence>
<protein>
    <submittedName>
        <fullName evidence="5">LuxR family transcriptional regulator</fullName>
    </submittedName>
</protein>
<dbReference type="InterPro" id="IPR036388">
    <property type="entry name" value="WH-like_DNA-bd_sf"/>
</dbReference>
<keyword evidence="2" id="KW-0238">DNA-binding</keyword>
<dbReference type="GO" id="GO:0003677">
    <property type="term" value="F:DNA binding"/>
    <property type="evidence" value="ECO:0007669"/>
    <property type="project" value="UniProtKB-KW"/>
</dbReference>
<accession>A0A399R999</accession>
<dbReference type="AlphaFoldDB" id="A0A399R999"/>
<dbReference type="PRINTS" id="PR00038">
    <property type="entry name" value="HTHLUXR"/>
</dbReference>
<dbReference type="OrthoDB" id="9803630at2"/>
<dbReference type="Pfam" id="PF03472">
    <property type="entry name" value="Autoind_bind"/>
    <property type="match status" value="1"/>
</dbReference>
<dbReference type="SUPFAM" id="SSF46894">
    <property type="entry name" value="C-terminal effector domain of the bipartite response regulators"/>
    <property type="match status" value="1"/>
</dbReference>
<dbReference type="Pfam" id="PF00196">
    <property type="entry name" value="GerE"/>
    <property type="match status" value="1"/>
</dbReference>
<dbReference type="PANTHER" id="PTHR44688:SF16">
    <property type="entry name" value="DNA-BINDING TRANSCRIPTIONAL ACTIVATOR DEVR_DOSR"/>
    <property type="match status" value="1"/>
</dbReference>
<proteinExistence type="predicted"/>
<dbReference type="PANTHER" id="PTHR44688">
    <property type="entry name" value="DNA-BINDING TRANSCRIPTIONAL ACTIVATOR DEVR_DOSR"/>
    <property type="match status" value="1"/>
</dbReference>
<evidence type="ECO:0000256" key="3">
    <source>
        <dbReference type="ARBA" id="ARBA00023163"/>
    </source>
</evidence>
<dbReference type="GO" id="GO:0006355">
    <property type="term" value="P:regulation of DNA-templated transcription"/>
    <property type="evidence" value="ECO:0007669"/>
    <property type="project" value="InterPro"/>
</dbReference>